<sequence length="528" mass="58853">MSYQTVTYEKLKIAPFEMTLHELKLEKKIQDHARLYFTGRIAPELEEKYVKMASNQLPIEMYYYDAKGTTHTLFHGIILKLHVKVDKEAYWLEAEAVSHTYALDIKPQHRAFQDAGRSILSVMKHICKSYLGASVLNSFTEEKKLGAFTLQYQETDWEFFKRLASHYNAPLMPAVTQNHIGVYVGIPHHQDGGELKATHYRVYKDILTYKSLVEGTGAKLNEQDFICYEVVTDQVFELGDKVKFKGKALYVLNVVTEMKKGVLTHTYTLRSKASAYQQKMVNKRIIGASIQGKVAQVVRDEVKVSLEYDQEWSKSTAYLFPYSTMYASEDQTGWYCMPELGDDVRIYFPGPQEAEGIALSTVRKKLPAQATGAGGGQATGGSGGNGSTSGGNTTVVTNTQTVTNTVVKTEQLQPIVHYDKDLKEDLMANPNTKFIMTPHGQRIMFEEDKITILGAKNGASIILTNSGDIILNSSNKITLQAGSQLEMSANSIVMVSNKIEMSTKDGYGGMSISEGQVIVNGVEVLMDK</sequence>
<feature type="compositionally biased region" description="Gly residues" evidence="1">
    <location>
        <begin position="372"/>
        <end position="389"/>
    </location>
</feature>
<evidence type="ECO:0000256" key="1">
    <source>
        <dbReference type="SAM" id="MobiDB-lite"/>
    </source>
</evidence>
<dbReference type="Proteomes" id="UP001519272">
    <property type="component" value="Unassembled WGS sequence"/>
</dbReference>
<proteinExistence type="predicted"/>
<organism evidence="2 3">
    <name type="scientific">Paenibacillus turicensis</name>
    <dbReference type="NCBI Taxonomy" id="160487"/>
    <lineage>
        <taxon>Bacteria</taxon>
        <taxon>Bacillati</taxon>
        <taxon>Bacillota</taxon>
        <taxon>Bacilli</taxon>
        <taxon>Bacillales</taxon>
        <taxon>Paenibacillaceae</taxon>
        <taxon>Paenibacillus</taxon>
    </lineage>
</organism>
<comment type="caution">
    <text evidence="2">The sequence shown here is derived from an EMBL/GenBank/DDBJ whole genome shotgun (WGS) entry which is preliminary data.</text>
</comment>
<protein>
    <recommendedName>
        <fullName evidence="4">Gp5/Type VI secretion system Vgr protein OB-fold domain-containing protein</fullName>
    </recommendedName>
</protein>
<feature type="region of interest" description="Disordered" evidence="1">
    <location>
        <begin position="369"/>
        <end position="394"/>
    </location>
</feature>
<dbReference type="EMBL" id="JAGGKG010000008">
    <property type="protein sequence ID" value="MBP1905440.1"/>
    <property type="molecule type" value="Genomic_DNA"/>
</dbReference>
<dbReference type="Gene3D" id="3.55.50.10">
    <property type="entry name" value="Baseplate protein-like domains"/>
    <property type="match status" value="1"/>
</dbReference>
<keyword evidence="3" id="KW-1185">Reference proteome</keyword>
<reference evidence="2 3" key="1">
    <citation type="submission" date="2021-03" db="EMBL/GenBank/DDBJ databases">
        <title>Genomic Encyclopedia of Type Strains, Phase IV (KMG-IV): sequencing the most valuable type-strain genomes for metagenomic binning, comparative biology and taxonomic classification.</title>
        <authorList>
            <person name="Goeker M."/>
        </authorList>
    </citation>
    <scope>NUCLEOTIDE SEQUENCE [LARGE SCALE GENOMIC DNA]</scope>
    <source>
        <strain evidence="2 3">DSM 14349</strain>
    </source>
</reference>
<accession>A0ABS4FSA9</accession>
<dbReference type="Pfam" id="PF05954">
    <property type="entry name" value="Phage_GPD"/>
    <property type="match status" value="1"/>
</dbReference>
<evidence type="ECO:0000313" key="2">
    <source>
        <dbReference type="EMBL" id="MBP1905440.1"/>
    </source>
</evidence>
<dbReference type="RefSeq" id="WP_210089059.1">
    <property type="nucleotide sequence ID" value="NZ_JAGGKG010000008.1"/>
</dbReference>
<gene>
    <name evidence="2" type="ORF">J2Z32_002070</name>
</gene>
<dbReference type="SUPFAM" id="SSF69279">
    <property type="entry name" value="Phage tail proteins"/>
    <property type="match status" value="1"/>
</dbReference>
<evidence type="ECO:0008006" key="4">
    <source>
        <dbReference type="Google" id="ProtNLM"/>
    </source>
</evidence>
<name>A0ABS4FSA9_9BACL</name>
<evidence type="ECO:0000313" key="3">
    <source>
        <dbReference type="Proteomes" id="UP001519272"/>
    </source>
</evidence>